<dbReference type="eggNOG" id="KOG0123">
    <property type="taxonomic scope" value="Eukaryota"/>
</dbReference>
<keyword evidence="2 3" id="KW-0694">RNA-binding</keyword>
<dbReference type="Proteomes" id="UP000054988">
    <property type="component" value="Unassembled WGS sequence"/>
</dbReference>
<evidence type="ECO:0000259" key="5">
    <source>
        <dbReference type="PROSITE" id="PS50102"/>
    </source>
</evidence>
<accession>A0A0W0GEC5</accession>
<dbReference type="SMART" id="SM00360">
    <property type="entry name" value="RRM"/>
    <property type="match status" value="3"/>
</dbReference>
<dbReference type="GO" id="GO:0003723">
    <property type="term" value="F:RNA binding"/>
    <property type="evidence" value="ECO:0007669"/>
    <property type="project" value="UniProtKB-UniRule"/>
</dbReference>
<dbReference type="PROSITE" id="PS50102">
    <property type="entry name" value="RRM"/>
    <property type="match status" value="3"/>
</dbReference>
<evidence type="ECO:0000313" key="6">
    <source>
        <dbReference type="EMBL" id="KTB46907.1"/>
    </source>
</evidence>
<dbReference type="CDD" id="cd00590">
    <property type="entry name" value="RRM_SF"/>
    <property type="match status" value="2"/>
</dbReference>
<gene>
    <name evidence="6" type="ORF">WG66_540</name>
</gene>
<evidence type="ECO:0000256" key="2">
    <source>
        <dbReference type="ARBA" id="ARBA00022884"/>
    </source>
</evidence>
<proteinExistence type="predicted"/>
<comment type="caution">
    <text evidence="6">The sequence shown here is derived from an EMBL/GenBank/DDBJ whole genome shotgun (WGS) entry which is preliminary data.</text>
</comment>
<name>A0A0W0GEC5_MONRR</name>
<feature type="domain" description="RRM" evidence="5">
    <location>
        <begin position="128"/>
        <end position="204"/>
    </location>
</feature>
<dbReference type="InterPro" id="IPR000504">
    <property type="entry name" value="RRM_dom"/>
</dbReference>
<keyword evidence="1" id="KW-0677">Repeat</keyword>
<protein>
    <recommendedName>
        <fullName evidence="5">RRM domain-containing protein</fullName>
    </recommendedName>
</protein>
<organism evidence="6 7">
    <name type="scientific">Moniliophthora roreri</name>
    <name type="common">Frosty pod rot fungus</name>
    <name type="synonym">Monilia roreri</name>
    <dbReference type="NCBI Taxonomy" id="221103"/>
    <lineage>
        <taxon>Eukaryota</taxon>
        <taxon>Fungi</taxon>
        <taxon>Dikarya</taxon>
        <taxon>Basidiomycota</taxon>
        <taxon>Agaricomycotina</taxon>
        <taxon>Agaricomycetes</taxon>
        <taxon>Agaricomycetidae</taxon>
        <taxon>Agaricales</taxon>
        <taxon>Marasmiineae</taxon>
        <taxon>Marasmiaceae</taxon>
        <taxon>Moniliophthora</taxon>
    </lineage>
</organism>
<dbReference type="EMBL" id="LATX01000216">
    <property type="protein sequence ID" value="KTB46907.1"/>
    <property type="molecule type" value="Genomic_DNA"/>
</dbReference>
<dbReference type="SUPFAM" id="SSF54928">
    <property type="entry name" value="RNA-binding domain, RBD"/>
    <property type="match status" value="2"/>
</dbReference>
<dbReference type="PANTHER" id="PTHR24012">
    <property type="entry name" value="RNA BINDING PROTEIN"/>
    <property type="match status" value="1"/>
</dbReference>
<dbReference type="Pfam" id="PF00076">
    <property type="entry name" value="RRM_1"/>
    <property type="match status" value="3"/>
</dbReference>
<dbReference type="Gene3D" id="3.30.70.330">
    <property type="match status" value="3"/>
</dbReference>
<feature type="domain" description="RRM" evidence="5">
    <location>
        <begin position="35"/>
        <end position="114"/>
    </location>
</feature>
<sequence length="410" mass="46312">MFSSIFQNARLILRAAAVTRNLSTSRICLEGGTKRFVYLDNLPFNTHVMQVKSAAESFGVLKKINIPLNSRGKPAGFANIEFADERDAVSFFDSIEEYGLSVGERKVRALLFDAPQTASHQYVEKPCDTVYLNKLPKNVTRQDLKDSFGWYGEILKIIISPGEEGPMAFVQFSSEEIATRVVRDARNSQVLVNGQKPWVNFSKNRPADPAALPKSSKQSDIIHLAGLPPDTTTHELKEVFGAYGEIQRVDLPESLGRTIGFIKFSSKESALRAVEASQNHQIRFRGERPYVDFSTKNIKKTDPRQRTDRLYLSALPGTQDDVKELFRPYQDNIRGMFFFKQADRIASIIIFDSQEAAARALEGVKKNRGDFTLEYAKSWPKNTRNKNSERRNSYGGDWEGGARSSQFYPQ</sequence>
<feature type="domain" description="RRM" evidence="5">
    <location>
        <begin position="220"/>
        <end position="296"/>
    </location>
</feature>
<feature type="region of interest" description="Disordered" evidence="4">
    <location>
        <begin position="378"/>
        <end position="410"/>
    </location>
</feature>
<dbReference type="InterPro" id="IPR035979">
    <property type="entry name" value="RBD_domain_sf"/>
</dbReference>
<dbReference type="AlphaFoldDB" id="A0A0W0GEC5"/>
<dbReference type="InterPro" id="IPR012677">
    <property type="entry name" value="Nucleotide-bd_a/b_plait_sf"/>
</dbReference>
<evidence type="ECO:0000256" key="1">
    <source>
        <dbReference type="ARBA" id="ARBA00022737"/>
    </source>
</evidence>
<evidence type="ECO:0000256" key="3">
    <source>
        <dbReference type="PROSITE-ProRule" id="PRU00176"/>
    </source>
</evidence>
<evidence type="ECO:0000313" key="7">
    <source>
        <dbReference type="Proteomes" id="UP000054988"/>
    </source>
</evidence>
<evidence type="ECO:0000256" key="4">
    <source>
        <dbReference type="SAM" id="MobiDB-lite"/>
    </source>
</evidence>
<reference evidence="6 7" key="1">
    <citation type="submission" date="2015-12" db="EMBL/GenBank/DDBJ databases">
        <title>Draft genome sequence of Moniliophthora roreri, the causal agent of frosty pod rot of cacao.</title>
        <authorList>
            <person name="Aime M.C."/>
            <person name="Diaz-Valderrama J.R."/>
            <person name="Kijpornyongpan T."/>
            <person name="Phillips-Mora W."/>
        </authorList>
    </citation>
    <scope>NUCLEOTIDE SEQUENCE [LARGE SCALE GENOMIC DNA]</scope>
    <source>
        <strain evidence="6 7">MCA 2952</strain>
    </source>
</reference>